<evidence type="ECO:0000313" key="1">
    <source>
        <dbReference type="Proteomes" id="UP000095286"/>
    </source>
</evidence>
<proteinExistence type="predicted"/>
<dbReference type="WBParaSite" id="RSKR_0001035600.1">
    <property type="protein sequence ID" value="RSKR_0001035600.1"/>
    <property type="gene ID" value="RSKR_0001035600"/>
</dbReference>
<dbReference type="Proteomes" id="UP000095286">
    <property type="component" value="Unplaced"/>
</dbReference>
<sequence length="842" mass="96468">MFIFFGLPYAKPPIHSPSNNLRFELPQQLDDKDDWIDVRDATKHPSICYTTSESEFEMSEDCLLVNIYSSKKCLLNKNCSILFYVNSDTLTLFDEQIISDNFANNDIVVVTANYRQNLFGFINNQKNNSFPTNLGLFDCMEALKWIHQEIATFGGNPSKVTISGYSKGAAIINALYLSPKSKHLFDKVLLISGARPISLYTDKNSRATVLTALRANCLLGTPHLNETDTIKCLKGTDALTLVNVQRKLELDGISIDAYAQDYGINSFFERNINELSEERDGKPLMLGNICHEPMLIDQKEIESNGTLMEIACKFLLSPMAFKNHSLAVKVCMEEYSQYPDRIRFMFDELDVFVPLLREAVIAQKVHQKTNHANAVLAVANKTSLSRDATLDIVEKNRIDKNTYEKVQRLHKGWYNQALNGLLGALGKEVISKMTNIHEKLAFLHCLETIDYMNQDPKQISKCLIKAKDKNYKIRRFKRQSLRFRDEDEKKDVLKQSQYKVKKVHSLGSLKTKAEENTFFSAATKFIRNMLSFFDVTKAKKEPWKETYKKLEKLQEIYDKDKNHEASYKRVFDAVLEGQPPNIRRYARAINRPKSLESQFNDMIFTLEKHYGDKDGPSILSPRFGSIMPRGKNRKGTSILSPNLFPMHDATSENDILPLPAVMNELGMNQKDKDSVLELIMDISGTGEIMDNVENIIKNTGLENEFEGVNNLVMDMFNGVEQTFSHRQKRDISNSQFSFLSRRQLEKVYGEGSPYQVKKEENPINLNTYSRMTLVDKKRNLWESVRSLAGMPQKKFVSRRLKRTYELVLMKPTFGLFAFAPAFHKFSVLSPLVLGKSNNYLTK</sequence>
<organism evidence="1 2">
    <name type="scientific">Rhabditophanes sp. KR3021</name>
    <dbReference type="NCBI Taxonomy" id="114890"/>
    <lineage>
        <taxon>Eukaryota</taxon>
        <taxon>Metazoa</taxon>
        <taxon>Ecdysozoa</taxon>
        <taxon>Nematoda</taxon>
        <taxon>Chromadorea</taxon>
        <taxon>Rhabditida</taxon>
        <taxon>Tylenchina</taxon>
        <taxon>Panagrolaimomorpha</taxon>
        <taxon>Strongyloidoidea</taxon>
        <taxon>Alloionematidae</taxon>
        <taxon>Rhabditophanes</taxon>
    </lineage>
</organism>
<protein>
    <submittedName>
        <fullName evidence="2">COesterase domain-containing protein</fullName>
    </submittedName>
</protein>
<evidence type="ECO:0000313" key="2">
    <source>
        <dbReference type="WBParaSite" id="RSKR_0001035600.1"/>
    </source>
</evidence>
<name>A0AC35UDD7_9BILA</name>
<reference evidence="2" key="1">
    <citation type="submission" date="2016-11" db="UniProtKB">
        <authorList>
            <consortium name="WormBaseParasite"/>
        </authorList>
    </citation>
    <scope>IDENTIFICATION</scope>
    <source>
        <strain evidence="2">KR3021</strain>
    </source>
</reference>
<accession>A0AC35UDD7</accession>